<reference evidence="2" key="1">
    <citation type="journal article" date="2023" name="Science">
        <title>Elucidation of the pathway for biosynthesis of saponin adjuvants from the soapbark tree.</title>
        <authorList>
            <person name="Reed J."/>
            <person name="Orme A."/>
            <person name="El-Demerdash A."/>
            <person name="Owen C."/>
            <person name="Martin L.B.B."/>
            <person name="Misra R.C."/>
            <person name="Kikuchi S."/>
            <person name="Rejzek M."/>
            <person name="Martin A.C."/>
            <person name="Harkess A."/>
            <person name="Leebens-Mack J."/>
            <person name="Louveau T."/>
            <person name="Stephenson M.J."/>
            <person name="Osbourn A."/>
        </authorList>
    </citation>
    <scope>NUCLEOTIDE SEQUENCE</scope>
    <source>
        <strain evidence="2">S10</strain>
    </source>
</reference>
<dbReference type="EMBL" id="JARAOO010000002">
    <property type="protein sequence ID" value="KAJ7979770.1"/>
    <property type="molecule type" value="Genomic_DNA"/>
</dbReference>
<evidence type="ECO:0000313" key="3">
    <source>
        <dbReference type="Proteomes" id="UP001163823"/>
    </source>
</evidence>
<gene>
    <name evidence="2" type="ORF">O6P43_003133</name>
</gene>
<protein>
    <submittedName>
        <fullName evidence="2">Uncharacterized protein</fullName>
    </submittedName>
</protein>
<dbReference type="Proteomes" id="UP001163823">
    <property type="component" value="Chromosome 2"/>
</dbReference>
<dbReference type="KEGG" id="qsa:O6P43_003133"/>
<organism evidence="2 3">
    <name type="scientific">Quillaja saponaria</name>
    <name type="common">Soap bark tree</name>
    <dbReference type="NCBI Taxonomy" id="32244"/>
    <lineage>
        <taxon>Eukaryota</taxon>
        <taxon>Viridiplantae</taxon>
        <taxon>Streptophyta</taxon>
        <taxon>Embryophyta</taxon>
        <taxon>Tracheophyta</taxon>
        <taxon>Spermatophyta</taxon>
        <taxon>Magnoliopsida</taxon>
        <taxon>eudicotyledons</taxon>
        <taxon>Gunneridae</taxon>
        <taxon>Pentapetalae</taxon>
        <taxon>rosids</taxon>
        <taxon>fabids</taxon>
        <taxon>Fabales</taxon>
        <taxon>Quillajaceae</taxon>
        <taxon>Quillaja</taxon>
    </lineage>
</organism>
<evidence type="ECO:0000256" key="1">
    <source>
        <dbReference type="SAM" id="MobiDB-lite"/>
    </source>
</evidence>
<accession>A0AAD7QDZ5</accession>
<feature type="region of interest" description="Disordered" evidence="1">
    <location>
        <begin position="1"/>
        <end position="25"/>
    </location>
</feature>
<proteinExistence type="predicted"/>
<evidence type="ECO:0000313" key="2">
    <source>
        <dbReference type="EMBL" id="KAJ7979770.1"/>
    </source>
</evidence>
<dbReference type="AlphaFoldDB" id="A0AAD7QDZ5"/>
<keyword evidence="3" id="KW-1185">Reference proteome</keyword>
<name>A0AAD7QDZ5_QUISA</name>
<sequence>MAQRVSVPSTGEEDHLTRSKKKIKSGIGDTEVDVEMMVKEPFGRFEDDNKMDEQAMGGLFDNQIDGGEKPLKAGAAIRAQVGLECVPFKYYGH</sequence>
<comment type="caution">
    <text evidence="2">The sequence shown here is derived from an EMBL/GenBank/DDBJ whole genome shotgun (WGS) entry which is preliminary data.</text>
</comment>